<dbReference type="HOGENOM" id="CLU_1847956_0_0_1"/>
<protein>
    <submittedName>
        <fullName evidence="1">Uncharacterized protein</fullName>
    </submittedName>
</protein>
<dbReference type="RefSeq" id="XP_001693366.1">
    <property type="nucleotide sequence ID" value="XM_001693314.2"/>
</dbReference>
<dbReference type="OrthoDB" id="521953at2759"/>
<dbReference type="InParanoid" id="A8IXN7"/>
<evidence type="ECO:0000313" key="2">
    <source>
        <dbReference type="Proteomes" id="UP000006906"/>
    </source>
</evidence>
<proteinExistence type="evidence at protein level"/>
<dbReference type="EMDB" id="EMD-20631"/>
<dbReference type="PDB" id="6U42">
    <property type="method" value="EM"/>
    <property type="resolution" value="3.40 A"/>
    <property type="chains" value="7M/7N=1-139"/>
</dbReference>
<dbReference type="GeneID" id="5718927"/>
<dbReference type="Gramene" id="PNW85894">
    <property type="protein sequence ID" value="PNW85894"/>
    <property type="gene ID" value="CHLRE_03g200950v5"/>
</dbReference>
<name>A8IXN7_CHLRE</name>
<dbReference type="STRING" id="3055.A8IXN7"/>
<reference evidence="4" key="3">
    <citation type="journal article" date="2023" name="Nature">
        <title>Axonemal structures reveal mechanoregulatory and disease mechanisms.</title>
        <authorList>
            <person name="Walton T."/>
            <person name="Gui M."/>
            <person name="Velkova S."/>
            <person name="Fassad M.R."/>
            <person name="Hirst R.A."/>
            <person name="Haarman E."/>
            <person name="O'Callaghan C."/>
            <person name="Bottier M."/>
            <person name="Burgoyne T."/>
            <person name="Mitchison H.M."/>
            <person name="Brown A."/>
        </authorList>
    </citation>
    <scope>STRUCTURE BY ELECTRON MICROSCOPY (3.10 ANGSTROMS)</scope>
</reference>
<evidence type="ECO:0000313" key="1">
    <source>
        <dbReference type="EMBL" id="PNW85894.1"/>
    </source>
</evidence>
<reference evidence="1 2" key="1">
    <citation type="journal article" date="2007" name="Science">
        <title>The Chlamydomonas genome reveals the evolution of key animal and plant functions.</title>
        <authorList>
            <person name="Merchant S.S."/>
            <person name="Prochnik S.E."/>
            <person name="Vallon O."/>
            <person name="Harris E.H."/>
            <person name="Karpowicz S.J."/>
            <person name="Witman G.B."/>
            <person name="Terry A."/>
            <person name="Salamov A."/>
            <person name="Fritz-Laylin L.K."/>
            <person name="Marechal-Drouard L."/>
            <person name="Marshall W.F."/>
            <person name="Qu L.H."/>
            <person name="Nelson D.R."/>
            <person name="Sanderfoot A.A."/>
            <person name="Spalding M.H."/>
            <person name="Kapitonov V.V."/>
            <person name="Ren Q."/>
            <person name="Ferris P."/>
            <person name="Lindquist E."/>
            <person name="Shapiro H."/>
            <person name="Lucas S.M."/>
            <person name="Grimwood J."/>
            <person name="Schmutz J."/>
            <person name="Cardol P."/>
            <person name="Cerutti H."/>
            <person name="Chanfreau G."/>
            <person name="Chen C.L."/>
            <person name="Cognat V."/>
            <person name="Croft M.T."/>
            <person name="Dent R."/>
            <person name="Dutcher S."/>
            <person name="Fernandez E."/>
            <person name="Fukuzawa H."/>
            <person name="Gonzalez-Ballester D."/>
            <person name="Gonzalez-Halphen D."/>
            <person name="Hallmann A."/>
            <person name="Hanikenne M."/>
            <person name="Hippler M."/>
            <person name="Inwood W."/>
            <person name="Jabbari K."/>
            <person name="Kalanon M."/>
            <person name="Kuras R."/>
            <person name="Lefebvre P.A."/>
            <person name="Lemaire S.D."/>
            <person name="Lobanov A.V."/>
            <person name="Lohr M."/>
            <person name="Manuell A."/>
            <person name="Meier I."/>
            <person name="Mets L."/>
            <person name="Mittag M."/>
            <person name="Mittelmeier T."/>
            <person name="Moroney J.V."/>
            <person name="Moseley J."/>
            <person name="Napoli C."/>
            <person name="Nedelcu A.M."/>
            <person name="Niyogi K."/>
            <person name="Novoselov S.V."/>
            <person name="Paulsen I.T."/>
            <person name="Pazour G."/>
            <person name="Purton S."/>
            <person name="Ral J.P."/>
            <person name="Riano-Pachon D.M."/>
            <person name="Riekhof W."/>
            <person name="Rymarquis L."/>
            <person name="Schroda M."/>
            <person name="Stern D."/>
            <person name="Umen J."/>
            <person name="Willows R."/>
            <person name="Wilson N."/>
            <person name="Zimmer S.L."/>
            <person name="Allmer J."/>
            <person name="Balk J."/>
            <person name="Bisova K."/>
            <person name="Chen C.J."/>
            <person name="Elias M."/>
            <person name="Gendler K."/>
            <person name="Hauser C."/>
            <person name="Lamb M.R."/>
            <person name="Ledford H."/>
            <person name="Long J.C."/>
            <person name="Minagawa J."/>
            <person name="Page M.D."/>
            <person name="Pan J."/>
            <person name="Pootakham W."/>
            <person name="Roje S."/>
            <person name="Rose A."/>
            <person name="Stahlberg E."/>
            <person name="Terauchi A.M."/>
            <person name="Yang P."/>
            <person name="Ball S."/>
            <person name="Bowler C."/>
            <person name="Dieckmann C.L."/>
            <person name="Gladyshev V.N."/>
            <person name="Green P."/>
            <person name="Jorgensen R."/>
            <person name="Mayfield S."/>
            <person name="Mueller-Roeber B."/>
            <person name="Rajamani S."/>
            <person name="Sayre R.T."/>
            <person name="Brokstein P."/>
            <person name="Dubchak I."/>
            <person name="Goodstein D."/>
            <person name="Hornick L."/>
            <person name="Huang Y.W."/>
            <person name="Jhaveri J."/>
            <person name="Luo Y."/>
            <person name="Martinez D."/>
            <person name="Ngau W.C."/>
            <person name="Otillar B."/>
            <person name="Poliakov A."/>
            <person name="Porter A."/>
            <person name="Szajkowski L."/>
            <person name="Werner G."/>
            <person name="Zhou K."/>
            <person name="Grigoriev I.V."/>
            <person name="Rokhsar D.S."/>
            <person name="Grossman A.R."/>
        </authorList>
    </citation>
    <scope>NUCLEOTIDE SEQUENCE [LARGE SCALE GENOMIC DNA]</scope>
    <source>
        <strain evidence="2">CC-503</strain>
    </source>
</reference>
<keyword evidence="2" id="KW-1185">Reference proteome</keyword>
<dbReference type="EMDB" id="EMD-40220"/>
<dbReference type="KEGG" id="cre:CHLRE_03g200950v5"/>
<accession>A8IXN7</accession>
<dbReference type="AlphaFoldDB" id="A8IXN7"/>
<dbReference type="CDD" id="cd23706">
    <property type="entry name" value="FAP273"/>
    <property type="match status" value="1"/>
</dbReference>
<keyword evidence="3 4" id="KW-0002">3D-structure</keyword>
<dbReference type="PDB" id="8GLV">
    <property type="method" value="EM"/>
    <property type="resolution" value="3.10 A"/>
    <property type="chains" value="7M/7N/Ht=1-139"/>
</dbReference>
<evidence type="ECO:0007829" key="4">
    <source>
        <dbReference type="PDB" id="8GLV"/>
    </source>
</evidence>
<gene>
    <name evidence="1" type="ORF">CHLRE_03g200950v5</name>
</gene>
<dbReference type="EMBL" id="CM008964">
    <property type="protein sequence ID" value="PNW85894.1"/>
    <property type="molecule type" value="Genomic_DNA"/>
</dbReference>
<sequence length="139" mass="15443">MSILGPADRRPELALTGTTISHLKTWRTEYLDEYSDIKLAAGVPEQRMEMAGITAHIGTITGRHTHMHKETTRLPTGHPPSSTYRAQDAVPIGTMTRGTGTITKLGDSCLYDKEQTWAHWRVAVDGKPADTRRKYRGVS</sequence>
<reference evidence="3" key="2">
    <citation type="journal article" date="2019" name="Cell">
        <title>Structure of the Decorated Ciliary Doublet Microtubule.</title>
        <authorList>
            <person name="Ma M."/>
            <person name="Stoyanova M."/>
            <person name="Rademacher G."/>
            <person name="Dutcher S.K."/>
            <person name="Brown A."/>
            <person name="Zhang R."/>
        </authorList>
    </citation>
    <scope>STRUCTURE BY ELECTRON MICROSCOPY (3.40 ANGSTROMS)</scope>
</reference>
<organism evidence="1 2">
    <name type="scientific">Chlamydomonas reinhardtii</name>
    <name type="common">Chlamydomonas smithii</name>
    <dbReference type="NCBI Taxonomy" id="3055"/>
    <lineage>
        <taxon>Eukaryota</taxon>
        <taxon>Viridiplantae</taxon>
        <taxon>Chlorophyta</taxon>
        <taxon>core chlorophytes</taxon>
        <taxon>Chlorophyceae</taxon>
        <taxon>CS clade</taxon>
        <taxon>Chlamydomonadales</taxon>
        <taxon>Chlamydomonadaceae</taxon>
        <taxon>Chlamydomonas</taxon>
    </lineage>
</organism>
<dbReference type="PaxDb" id="3055-EDP03392"/>
<dbReference type="Proteomes" id="UP000006906">
    <property type="component" value="Chromosome 3"/>
</dbReference>
<dbReference type="PDBsum" id="6U42"/>
<evidence type="ECO:0007829" key="3">
    <source>
        <dbReference type="PDB" id="6U42"/>
    </source>
</evidence>